<evidence type="ECO:0000256" key="4">
    <source>
        <dbReference type="ARBA" id="ARBA00022801"/>
    </source>
</evidence>
<accession>A0A0D6DUB8</accession>
<evidence type="ECO:0000256" key="5">
    <source>
        <dbReference type="ARBA" id="ARBA00023004"/>
    </source>
</evidence>
<dbReference type="InterPro" id="IPR003607">
    <property type="entry name" value="HD/PDEase_dom"/>
</dbReference>
<feature type="domain" description="HD/PDEase" evidence="7">
    <location>
        <begin position="24"/>
        <end position="152"/>
    </location>
</feature>
<sequence>MVFDNNAGLGISRDVLLTKLAETLSPKRFAHVKQVADAAKQLAMHWGYAAVEKAELAGLLHDYTKEASDDVFISLIHKYKLDPDLLNWHNNVWHGVVGIYKIQEDFGITDPELLRAIEIHTVGSSQMGLLDKILYVADYIEAGRRFEGVEAARALAYEDLDAAVAYETVHTVAFLAHQQVRIYPQTILTYNAYVDKLR</sequence>
<organism evidence="8 9">
    <name type="scientific">Pseudolactococcus piscium MKFS47</name>
    <dbReference type="NCBI Taxonomy" id="297352"/>
    <lineage>
        <taxon>Bacteria</taxon>
        <taxon>Bacillati</taxon>
        <taxon>Bacillota</taxon>
        <taxon>Bacilli</taxon>
        <taxon>Lactobacillales</taxon>
        <taxon>Streptococcaceae</taxon>
        <taxon>Pseudolactococcus</taxon>
    </lineage>
</organism>
<dbReference type="SUPFAM" id="SSF109604">
    <property type="entry name" value="HD-domain/PDEase-like"/>
    <property type="match status" value="1"/>
</dbReference>
<evidence type="ECO:0000256" key="2">
    <source>
        <dbReference type="ARBA" id="ARBA00022723"/>
    </source>
</evidence>
<dbReference type="GO" id="GO:0000166">
    <property type="term" value="F:nucleotide binding"/>
    <property type="evidence" value="ECO:0007669"/>
    <property type="project" value="UniProtKB-KW"/>
</dbReference>
<dbReference type="RefSeq" id="WP_047914628.1">
    <property type="nucleotide sequence ID" value="NZ_LN774769.1"/>
</dbReference>
<evidence type="ECO:0000313" key="9">
    <source>
        <dbReference type="Proteomes" id="UP000033166"/>
    </source>
</evidence>
<dbReference type="KEGG" id="lpk:LACPI_0133"/>
<keyword evidence="3" id="KW-0547">Nucleotide-binding</keyword>
<dbReference type="AlphaFoldDB" id="A0A0D6DUB8"/>
<keyword evidence="4 8" id="KW-0378">Hydrolase</keyword>
<protein>
    <recommendedName>
        <fullName evidence="1">bis(5'-nucleosyl)-tetraphosphatase (symmetrical)</fullName>
        <ecNumber evidence="1">3.6.1.41</ecNumber>
    </recommendedName>
</protein>
<dbReference type="SMART" id="SM00471">
    <property type="entry name" value="HDc"/>
    <property type="match status" value="1"/>
</dbReference>
<evidence type="ECO:0000256" key="3">
    <source>
        <dbReference type="ARBA" id="ARBA00022741"/>
    </source>
</evidence>
<gene>
    <name evidence="8" type="primary">yqeK</name>
    <name evidence="8" type="ORF">LACPI_0133</name>
</gene>
<dbReference type="Gene3D" id="1.10.3210.10">
    <property type="entry name" value="Hypothetical protein af1432"/>
    <property type="match status" value="1"/>
</dbReference>
<dbReference type="NCBIfam" id="TIGR00488">
    <property type="entry name" value="bis(5'-nucleosyl)-tetraphosphatase (symmetrical) YqeK"/>
    <property type="match status" value="1"/>
</dbReference>
<proteinExistence type="predicted"/>
<dbReference type="GO" id="GO:0046872">
    <property type="term" value="F:metal ion binding"/>
    <property type="evidence" value="ECO:0007669"/>
    <property type="project" value="UniProtKB-KW"/>
</dbReference>
<reference evidence="9" key="1">
    <citation type="submission" date="2015-01" db="EMBL/GenBank/DDBJ databases">
        <authorList>
            <person name="Andreevskaya M."/>
        </authorList>
    </citation>
    <scope>NUCLEOTIDE SEQUENCE [LARGE SCALE GENOMIC DNA]</scope>
    <source>
        <strain evidence="9">MKFS47</strain>
    </source>
</reference>
<evidence type="ECO:0000259" key="7">
    <source>
        <dbReference type="SMART" id="SM00471"/>
    </source>
</evidence>
<dbReference type="GO" id="GO:0008803">
    <property type="term" value="F:bis(5'-nucleosyl)-tetraphosphatase (symmetrical) activity"/>
    <property type="evidence" value="ECO:0007669"/>
    <property type="project" value="UniProtKB-EC"/>
</dbReference>
<dbReference type="Proteomes" id="UP000033166">
    <property type="component" value="Chromosome I"/>
</dbReference>
<dbReference type="HOGENOM" id="CLU_089580_1_2_9"/>
<evidence type="ECO:0000256" key="6">
    <source>
        <dbReference type="ARBA" id="ARBA00049417"/>
    </source>
</evidence>
<keyword evidence="5" id="KW-0408">Iron</keyword>
<evidence type="ECO:0000313" key="8">
    <source>
        <dbReference type="EMBL" id="CEN27333.1"/>
    </source>
</evidence>
<dbReference type="PANTHER" id="PTHR35795:SF1">
    <property type="entry name" value="BIS(5'-NUCLEOSYL)-TETRAPHOSPHATASE, SYMMETRICAL"/>
    <property type="match status" value="1"/>
</dbReference>
<keyword evidence="2" id="KW-0479">Metal-binding</keyword>
<dbReference type="STRING" id="1364.LP2241_10112"/>
<dbReference type="InterPro" id="IPR005249">
    <property type="entry name" value="YqeK"/>
</dbReference>
<dbReference type="InterPro" id="IPR006674">
    <property type="entry name" value="HD_domain"/>
</dbReference>
<dbReference type="PANTHER" id="PTHR35795">
    <property type="entry name" value="SLR1885 PROTEIN"/>
    <property type="match status" value="1"/>
</dbReference>
<comment type="catalytic activity">
    <reaction evidence="6">
        <text>P(1),P(4)-bis(5'-adenosyl) tetraphosphate + H2O = 2 ADP + 2 H(+)</text>
        <dbReference type="Rhea" id="RHEA:24252"/>
        <dbReference type="ChEBI" id="CHEBI:15377"/>
        <dbReference type="ChEBI" id="CHEBI:15378"/>
        <dbReference type="ChEBI" id="CHEBI:58141"/>
        <dbReference type="ChEBI" id="CHEBI:456216"/>
        <dbReference type="EC" id="3.6.1.41"/>
    </reaction>
</comment>
<evidence type="ECO:0000256" key="1">
    <source>
        <dbReference type="ARBA" id="ARBA00012506"/>
    </source>
</evidence>
<dbReference type="Pfam" id="PF01966">
    <property type="entry name" value="HD"/>
    <property type="match status" value="1"/>
</dbReference>
<name>A0A0D6DUB8_9LACT</name>
<dbReference type="EC" id="3.6.1.41" evidence="1"/>
<dbReference type="CDD" id="cd00077">
    <property type="entry name" value="HDc"/>
    <property type="match status" value="1"/>
</dbReference>
<dbReference type="EMBL" id="LN774769">
    <property type="protein sequence ID" value="CEN27333.1"/>
    <property type="molecule type" value="Genomic_DNA"/>
</dbReference>
<dbReference type="InterPro" id="IPR051094">
    <property type="entry name" value="Diverse_Catalytic_Enzymes"/>
</dbReference>